<name>A0A1I4F746_9PROT</name>
<evidence type="ECO:0000256" key="1">
    <source>
        <dbReference type="SAM" id="Phobius"/>
    </source>
</evidence>
<accession>A0A1I4F746</accession>
<organism evidence="4 5">
    <name type="scientific">Nitrosomonas aestuarii</name>
    <dbReference type="NCBI Taxonomy" id="52441"/>
    <lineage>
        <taxon>Bacteria</taxon>
        <taxon>Pseudomonadati</taxon>
        <taxon>Pseudomonadota</taxon>
        <taxon>Betaproteobacteria</taxon>
        <taxon>Nitrosomonadales</taxon>
        <taxon>Nitrosomonadaceae</taxon>
        <taxon>Nitrosomonas</taxon>
    </lineage>
</organism>
<dbReference type="AlphaFoldDB" id="A0A1I4F746"/>
<dbReference type="EMBL" id="FOSP01000034">
    <property type="protein sequence ID" value="SFL13812.1"/>
    <property type="molecule type" value="Genomic_DNA"/>
</dbReference>
<keyword evidence="1" id="KW-1133">Transmembrane helix</keyword>
<dbReference type="Pfam" id="PF13681">
    <property type="entry name" value="PilX"/>
    <property type="match status" value="1"/>
</dbReference>
<keyword evidence="1" id="KW-0812">Transmembrane</keyword>
<dbReference type="STRING" id="52441.SAMN05216302_103420"/>
<proteinExistence type="predicted"/>
<dbReference type="Pfam" id="PF14341">
    <property type="entry name" value="PilX_N"/>
    <property type="match status" value="1"/>
</dbReference>
<dbReference type="InterPro" id="IPR025205">
    <property type="entry name" value="PilX/PilW_C"/>
</dbReference>
<feature type="domain" description="PilX/PilW C-terminal" evidence="2">
    <location>
        <begin position="116"/>
        <end position="196"/>
    </location>
</feature>
<reference evidence="5" key="1">
    <citation type="submission" date="2016-10" db="EMBL/GenBank/DDBJ databases">
        <authorList>
            <person name="Varghese N."/>
            <person name="Submissions S."/>
        </authorList>
    </citation>
    <scope>NUCLEOTIDE SEQUENCE [LARGE SCALE GENOMIC DNA]</scope>
    <source>
        <strain evidence="5">Nm69</strain>
    </source>
</reference>
<evidence type="ECO:0000313" key="5">
    <source>
        <dbReference type="Proteomes" id="UP000199533"/>
    </source>
</evidence>
<keyword evidence="1" id="KW-0472">Membrane</keyword>
<evidence type="ECO:0000259" key="2">
    <source>
        <dbReference type="Pfam" id="PF13681"/>
    </source>
</evidence>
<dbReference type="InterPro" id="IPR025746">
    <property type="entry name" value="PilX_N_dom"/>
</dbReference>
<dbReference type="OrthoDB" id="5405962at2"/>
<gene>
    <name evidence="4" type="ORF">SAMN05216302_103420</name>
</gene>
<keyword evidence="5" id="KW-1185">Reference proteome</keyword>
<evidence type="ECO:0000313" key="4">
    <source>
        <dbReference type="EMBL" id="SFL13812.1"/>
    </source>
</evidence>
<feature type="transmembrane region" description="Helical" evidence="1">
    <location>
        <begin position="12"/>
        <end position="34"/>
    </location>
</feature>
<sequence>MIMKFCSRQRQLGAAFVTGLIFLVVLTLFGISALKTANMEERMSGNLRDRNLALQAAEMTLRYAEQHIRDNDPATNTPNPIDGVIGFDATCTSGLCYYGAGVPAPSEPGNPGDPAWVTYCTPNCPINYVPGNVFSVDGVIFTAPALPAGLLAVPTYIIEGIRKTPPGSGERYYYRITVRAQGARQGTEVQLQEIFRP</sequence>
<feature type="domain" description="Type 4 fimbrial biogenesis protein PilX N-terminal" evidence="3">
    <location>
        <begin position="13"/>
        <end position="58"/>
    </location>
</feature>
<evidence type="ECO:0000259" key="3">
    <source>
        <dbReference type="Pfam" id="PF14341"/>
    </source>
</evidence>
<dbReference type="Proteomes" id="UP000199533">
    <property type="component" value="Unassembled WGS sequence"/>
</dbReference>
<protein>
    <submittedName>
        <fullName evidence="4">Type IV pilus assembly protein PilX</fullName>
    </submittedName>
</protein>